<proteinExistence type="inferred from homology"/>
<evidence type="ECO:0000313" key="7">
    <source>
        <dbReference type="Proteomes" id="UP000065807"/>
    </source>
</evidence>
<dbReference type="OrthoDB" id="9796712at2"/>
<comment type="subunit">
    <text evidence="3">The glycine cleavage system is composed of four proteins: P, T, L and H.</text>
</comment>
<feature type="domain" description="Lipoyl-binding" evidence="5">
    <location>
        <begin position="22"/>
        <end position="104"/>
    </location>
</feature>
<dbReference type="GO" id="GO:0005960">
    <property type="term" value="C:glycine cleavage complex"/>
    <property type="evidence" value="ECO:0007669"/>
    <property type="project" value="InterPro"/>
</dbReference>
<feature type="modified residue" description="N6-lipoyllysine" evidence="3 4">
    <location>
        <position position="63"/>
    </location>
</feature>
<keyword evidence="7" id="KW-1185">Reference proteome</keyword>
<dbReference type="InterPro" id="IPR017453">
    <property type="entry name" value="GCV_H_sub"/>
</dbReference>
<reference evidence="7" key="2">
    <citation type="journal article" date="2016" name="Int. J. Syst. Evol. Microbiol.">
        <title>Complete genome sequence and cell structure of Limnochorda pilosa, a Gram-negative spore-former within the phylum Firmicutes.</title>
        <authorList>
            <person name="Watanabe M."/>
            <person name="Kojima H."/>
            <person name="Fukui M."/>
        </authorList>
    </citation>
    <scope>NUCLEOTIDE SEQUENCE [LARGE SCALE GENOMIC DNA]</scope>
    <source>
        <strain evidence="7">HC45</strain>
    </source>
</reference>
<dbReference type="GO" id="GO:0009249">
    <property type="term" value="P:protein lipoylation"/>
    <property type="evidence" value="ECO:0007669"/>
    <property type="project" value="TreeGrafter"/>
</dbReference>
<accession>A0A0K2SQR4</accession>
<dbReference type="InterPro" id="IPR000089">
    <property type="entry name" value="Biotin_lipoyl"/>
</dbReference>
<dbReference type="GO" id="GO:0019464">
    <property type="term" value="P:glycine decarboxylation via glycine cleavage system"/>
    <property type="evidence" value="ECO:0007669"/>
    <property type="project" value="UniProtKB-UniRule"/>
</dbReference>
<protein>
    <recommendedName>
        <fullName evidence="3">Glycine cleavage system H protein</fullName>
    </recommendedName>
</protein>
<dbReference type="PANTHER" id="PTHR11715:SF3">
    <property type="entry name" value="GLYCINE CLEAVAGE SYSTEM H PROTEIN-RELATED"/>
    <property type="match status" value="1"/>
</dbReference>
<name>A0A0K2SQR4_LIMPI</name>
<dbReference type="HAMAP" id="MF_00272">
    <property type="entry name" value="GcvH"/>
    <property type="match status" value="1"/>
</dbReference>
<dbReference type="PATRIC" id="fig|1555112.3.peg.3673"/>
<dbReference type="RefSeq" id="WP_068141178.1">
    <property type="nucleotide sequence ID" value="NZ_AP014924.1"/>
</dbReference>
<dbReference type="EMBL" id="AP014924">
    <property type="protein sequence ID" value="BAS29446.1"/>
    <property type="molecule type" value="Genomic_DNA"/>
</dbReference>
<evidence type="ECO:0000256" key="1">
    <source>
        <dbReference type="ARBA" id="ARBA00009249"/>
    </source>
</evidence>
<dbReference type="NCBIfam" id="TIGR00527">
    <property type="entry name" value="gcvH"/>
    <property type="match status" value="1"/>
</dbReference>
<dbReference type="InterPro" id="IPR003016">
    <property type="entry name" value="2-oxoA_DH_lipoyl-BS"/>
</dbReference>
<dbReference type="InterPro" id="IPR033753">
    <property type="entry name" value="GCV_H/Fam206"/>
</dbReference>
<dbReference type="CDD" id="cd06848">
    <property type="entry name" value="GCS_H"/>
    <property type="match status" value="1"/>
</dbReference>
<dbReference type="InterPro" id="IPR011053">
    <property type="entry name" value="Single_hybrid_motif"/>
</dbReference>
<organism evidence="6 7">
    <name type="scientific">Limnochorda pilosa</name>
    <dbReference type="NCBI Taxonomy" id="1555112"/>
    <lineage>
        <taxon>Bacteria</taxon>
        <taxon>Bacillati</taxon>
        <taxon>Bacillota</taxon>
        <taxon>Limnochordia</taxon>
        <taxon>Limnochordales</taxon>
        <taxon>Limnochordaceae</taxon>
        <taxon>Limnochorda</taxon>
    </lineage>
</organism>
<dbReference type="InterPro" id="IPR002930">
    <property type="entry name" value="GCV_H"/>
</dbReference>
<evidence type="ECO:0000313" key="6">
    <source>
        <dbReference type="EMBL" id="BAS29446.1"/>
    </source>
</evidence>
<dbReference type="PANTHER" id="PTHR11715">
    <property type="entry name" value="GLYCINE CLEAVAGE SYSTEM H PROTEIN"/>
    <property type="match status" value="1"/>
</dbReference>
<comment type="function">
    <text evidence="3">The glycine cleavage system catalyzes the degradation of glycine. The H protein shuttles the methylamine group of glycine from the P protein to the T protein.</text>
</comment>
<comment type="similarity">
    <text evidence="1 3">Belongs to the GcvH family.</text>
</comment>
<dbReference type="NCBIfam" id="NF002270">
    <property type="entry name" value="PRK01202.1"/>
    <property type="match status" value="1"/>
</dbReference>
<evidence type="ECO:0000256" key="4">
    <source>
        <dbReference type="PIRSR" id="PIRSR617453-50"/>
    </source>
</evidence>
<comment type="cofactor">
    <cofactor evidence="3">
        <name>(R)-lipoate</name>
        <dbReference type="ChEBI" id="CHEBI:83088"/>
    </cofactor>
    <text evidence="3">Binds 1 lipoyl cofactor covalently.</text>
</comment>
<sequence length="127" mass="13633">MTFPEDLKYTDEHEWIRLEGNRATVGITDYAQDQLGDVVYVDLPSVGQQVKPGDGFAVVESVKSVSDVYAPLEGRVAQVNQSLADAPEKINQDPYGDGWIAVIEVADPAAVAGLMDAAAYARHVQAG</sequence>
<evidence type="ECO:0000256" key="2">
    <source>
        <dbReference type="ARBA" id="ARBA00022823"/>
    </source>
</evidence>
<dbReference type="Proteomes" id="UP000065807">
    <property type="component" value="Chromosome"/>
</dbReference>
<reference evidence="7" key="1">
    <citation type="submission" date="2015-07" db="EMBL/GenBank/DDBJ databases">
        <title>Complete genome sequence and phylogenetic analysis of Limnochorda pilosa.</title>
        <authorList>
            <person name="Watanabe M."/>
            <person name="Kojima H."/>
            <person name="Fukui M."/>
        </authorList>
    </citation>
    <scope>NUCLEOTIDE SEQUENCE [LARGE SCALE GENOMIC DNA]</scope>
    <source>
        <strain evidence="7">HC45</strain>
    </source>
</reference>
<dbReference type="STRING" id="1555112.LIP_3638"/>
<dbReference type="PROSITE" id="PS50968">
    <property type="entry name" value="BIOTINYL_LIPOYL"/>
    <property type="match status" value="1"/>
</dbReference>
<dbReference type="Gene3D" id="2.40.50.100">
    <property type="match status" value="1"/>
</dbReference>
<dbReference type="KEGG" id="lpil:LIP_3638"/>
<dbReference type="GO" id="GO:0005829">
    <property type="term" value="C:cytosol"/>
    <property type="evidence" value="ECO:0007669"/>
    <property type="project" value="TreeGrafter"/>
</dbReference>
<gene>
    <name evidence="3" type="primary">gcvH</name>
    <name evidence="6" type="ORF">LIP_3638</name>
</gene>
<keyword evidence="2 3" id="KW-0450">Lipoyl</keyword>
<dbReference type="PROSITE" id="PS00189">
    <property type="entry name" value="LIPOYL"/>
    <property type="match status" value="1"/>
</dbReference>
<dbReference type="AlphaFoldDB" id="A0A0K2SQR4"/>
<evidence type="ECO:0000256" key="3">
    <source>
        <dbReference type="HAMAP-Rule" id="MF_00272"/>
    </source>
</evidence>
<dbReference type="SUPFAM" id="SSF51230">
    <property type="entry name" value="Single hybrid motif"/>
    <property type="match status" value="1"/>
</dbReference>
<evidence type="ECO:0000259" key="5">
    <source>
        <dbReference type="PROSITE" id="PS50968"/>
    </source>
</evidence>
<dbReference type="Pfam" id="PF01597">
    <property type="entry name" value="GCV_H"/>
    <property type="match status" value="1"/>
</dbReference>